<accession>A0AAD6WHR3</accession>
<organism evidence="2 3">
    <name type="scientific">Populus alba x Populus x berolinensis</name>
    <dbReference type="NCBI Taxonomy" id="444605"/>
    <lineage>
        <taxon>Eukaryota</taxon>
        <taxon>Viridiplantae</taxon>
        <taxon>Streptophyta</taxon>
        <taxon>Embryophyta</taxon>
        <taxon>Tracheophyta</taxon>
        <taxon>Spermatophyta</taxon>
        <taxon>Magnoliopsida</taxon>
        <taxon>eudicotyledons</taxon>
        <taxon>Gunneridae</taxon>
        <taxon>Pentapetalae</taxon>
        <taxon>rosids</taxon>
        <taxon>fabids</taxon>
        <taxon>Malpighiales</taxon>
        <taxon>Salicaceae</taxon>
        <taxon>Saliceae</taxon>
        <taxon>Populus</taxon>
    </lineage>
</organism>
<proteinExistence type="predicted"/>
<sequence>MSDSVLSVCRVCLSVLFSVVIYKLVSLLVGDCGGEGGLVVIMMVMYAYTVFVVMFYKDDELKAGFTALYPRTPQTPSVGTWVTAKDYSGLNLDRVAAATSTARYTFFPYDDFVDDNMDVELGLGELSNC</sequence>
<keyword evidence="1" id="KW-1133">Transmembrane helix</keyword>
<evidence type="ECO:0000313" key="2">
    <source>
        <dbReference type="EMBL" id="KAJ7012772.1"/>
    </source>
</evidence>
<comment type="caution">
    <text evidence="2">The sequence shown here is derived from an EMBL/GenBank/DDBJ whole genome shotgun (WGS) entry which is preliminary data.</text>
</comment>
<keyword evidence="1" id="KW-0812">Transmembrane</keyword>
<dbReference type="EMBL" id="JAQIZT010000001">
    <property type="protein sequence ID" value="KAJ7012772.1"/>
    <property type="molecule type" value="Genomic_DNA"/>
</dbReference>
<evidence type="ECO:0000256" key="1">
    <source>
        <dbReference type="SAM" id="Phobius"/>
    </source>
</evidence>
<gene>
    <name evidence="2" type="ORF">NC653_002730</name>
</gene>
<keyword evidence="1" id="KW-0472">Membrane</keyword>
<dbReference type="AlphaFoldDB" id="A0AAD6WHR3"/>
<reference evidence="2 3" key="1">
    <citation type="journal article" date="2023" name="Mol. Ecol. Resour.">
        <title>Chromosome-level genome assembly of a triploid poplar Populus alba 'Berolinensis'.</title>
        <authorList>
            <person name="Chen S."/>
            <person name="Yu Y."/>
            <person name="Wang X."/>
            <person name="Wang S."/>
            <person name="Zhang T."/>
            <person name="Zhou Y."/>
            <person name="He R."/>
            <person name="Meng N."/>
            <person name="Wang Y."/>
            <person name="Liu W."/>
            <person name="Liu Z."/>
            <person name="Liu J."/>
            <person name="Guo Q."/>
            <person name="Huang H."/>
            <person name="Sederoff R.R."/>
            <person name="Wang G."/>
            <person name="Qu G."/>
            <person name="Chen S."/>
        </authorList>
    </citation>
    <scope>NUCLEOTIDE SEQUENCE [LARGE SCALE GENOMIC DNA]</scope>
    <source>
        <strain evidence="2">SC-2020</strain>
    </source>
</reference>
<evidence type="ECO:0000313" key="3">
    <source>
        <dbReference type="Proteomes" id="UP001164929"/>
    </source>
</evidence>
<protein>
    <submittedName>
        <fullName evidence="2">Uncharacterized protein</fullName>
    </submittedName>
</protein>
<feature type="transmembrane region" description="Helical" evidence="1">
    <location>
        <begin position="37"/>
        <end position="56"/>
    </location>
</feature>
<name>A0AAD6WHR3_9ROSI</name>
<keyword evidence="3" id="KW-1185">Reference proteome</keyword>
<feature type="transmembrane region" description="Helical" evidence="1">
    <location>
        <begin position="7"/>
        <end position="25"/>
    </location>
</feature>
<dbReference type="Proteomes" id="UP001164929">
    <property type="component" value="Chromosome 1"/>
</dbReference>